<name>A0A9X1I8H3_9FLAO</name>
<dbReference type="Pfam" id="PF13439">
    <property type="entry name" value="Glyco_transf_4"/>
    <property type="match status" value="1"/>
</dbReference>
<sequence>MRNILFVIGSYPSYGGTEKITTVLANAFVNRGHNVSIVSFKQPNPELKDEELHKSIKLFSLSYPVLTNSNIKILKTIIEEQNINIILNQWCLPYYVTKLINKARSKNKCILISALHGAPNQNKRLLTLVHKKNNTNSSIGKKIYKLLHQLLLNLTGYNLRYVYKKSDLYVVLSQSFVNIFKNLANIKTTDKIIAIPNPITIKAPKNLNGLNLNNKQKTILYVGRMDFLNKRVHRVIEAWEQIYEKHPDWNLVLVGDGSEKETLNTYVKNKNIKRVIFESFKKEPPIEFYKKASVLMLTSDLEGFGLVVIEGMAYGCIPIVYGSYPAIYDIIEDTKSGFITPIPYSQDITVKKLESLINNQTLRQNMSRDAYHKAQKFALETTVNNWENKFEEFHVIQ</sequence>
<comment type="caution">
    <text evidence="3">The sequence shown here is derived from an EMBL/GenBank/DDBJ whole genome shotgun (WGS) entry which is preliminary data.</text>
</comment>
<dbReference type="Pfam" id="PF00534">
    <property type="entry name" value="Glycos_transf_1"/>
    <property type="match status" value="1"/>
</dbReference>
<dbReference type="GO" id="GO:0016757">
    <property type="term" value="F:glycosyltransferase activity"/>
    <property type="evidence" value="ECO:0007669"/>
    <property type="project" value="UniProtKB-KW"/>
</dbReference>
<dbReference type="AlphaFoldDB" id="A0A9X1I8H3"/>
<gene>
    <name evidence="3" type="ORF">LG651_13240</name>
</gene>
<evidence type="ECO:0000259" key="1">
    <source>
        <dbReference type="Pfam" id="PF00534"/>
    </source>
</evidence>
<evidence type="ECO:0000313" key="3">
    <source>
        <dbReference type="EMBL" id="MCB4809217.1"/>
    </source>
</evidence>
<dbReference type="SUPFAM" id="SSF53756">
    <property type="entry name" value="UDP-Glycosyltransferase/glycogen phosphorylase"/>
    <property type="match status" value="1"/>
</dbReference>
<keyword evidence="3" id="KW-0808">Transferase</keyword>
<evidence type="ECO:0000259" key="2">
    <source>
        <dbReference type="Pfam" id="PF13439"/>
    </source>
</evidence>
<accession>A0A9X1I8H3</accession>
<feature type="domain" description="Glycosyl transferase family 1" evidence="1">
    <location>
        <begin position="208"/>
        <end position="372"/>
    </location>
</feature>
<proteinExistence type="predicted"/>
<feature type="domain" description="Glycosyltransferase subfamily 4-like N-terminal" evidence="2">
    <location>
        <begin position="14"/>
        <end position="199"/>
    </location>
</feature>
<dbReference type="PANTHER" id="PTHR12526:SF630">
    <property type="entry name" value="GLYCOSYLTRANSFERASE"/>
    <property type="match status" value="1"/>
</dbReference>
<dbReference type="Gene3D" id="3.40.50.2000">
    <property type="entry name" value="Glycogen Phosphorylase B"/>
    <property type="match status" value="2"/>
</dbReference>
<dbReference type="EC" id="2.4.-.-" evidence="3"/>
<dbReference type="RefSeq" id="WP_226696595.1">
    <property type="nucleotide sequence ID" value="NZ_JAJAPX010000005.1"/>
</dbReference>
<keyword evidence="4" id="KW-1185">Reference proteome</keyword>
<dbReference type="Proteomes" id="UP001139286">
    <property type="component" value="Unassembled WGS sequence"/>
</dbReference>
<evidence type="ECO:0000313" key="4">
    <source>
        <dbReference type="Proteomes" id="UP001139286"/>
    </source>
</evidence>
<protein>
    <submittedName>
        <fullName evidence="3">Glycosyltransferase</fullName>
        <ecNumber evidence="3">2.4.-.-</ecNumber>
    </submittedName>
</protein>
<reference evidence="3" key="1">
    <citation type="submission" date="2021-10" db="EMBL/GenBank/DDBJ databases">
        <title>Tamlana sargassums sp. nov., and Tamlana laminarinivorans sp. nov., two new bacteria isolated from the brown alga.</title>
        <authorList>
            <person name="Li J."/>
        </authorList>
    </citation>
    <scope>NUCLEOTIDE SEQUENCE</scope>
    <source>
        <strain evidence="3">62-3</strain>
    </source>
</reference>
<dbReference type="InterPro" id="IPR001296">
    <property type="entry name" value="Glyco_trans_1"/>
</dbReference>
<dbReference type="InterPro" id="IPR028098">
    <property type="entry name" value="Glyco_trans_4-like_N"/>
</dbReference>
<dbReference type="PANTHER" id="PTHR12526">
    <property type="entry name" value="GLYCOSYLTRANSFERASE"/>
    <property type="match status" value="1"/>
</dbReference>
<organism evidence="3 4">
    <name type="scientific">Neotamlana sargassicola</name>
    <dbReference type="NCBI Taxonomy" id="2883125"/>
    <lineage>
        <taxon>Bacteria</taxon>
        <taxon>Pseudomonadati</taxon>
        <taxon>Bacteroidota</taxon>
        <taxon>Flavobacteriia</taxon>
        <taxon>Flavobacteriales</taxon>
        <taxon>Flavobacteriaceae</taxon>
        <taxon>Neotamlana</taxon>
    </lineage>
</organism>
<keyword evidence="3" id="KW-0328">Glycosyltransferase</keyword>
<dbReference type="EMBL" id="JAJAPX010000005">
    <property type="protein sequence ID" value="MCB4809217.1"/>
    <property type="molecule type" value="Genomic_DNA"/>
</dbReference>